<keyword evidence="15" id="KW-1133">Transmembrane helix</keyword>
<sequence length="902" mass="97644">MASFLDVQQSSQKKTSTESNDDDRDTIESFSLEEVSSKPSAPFLNPVAPRSLSASPRSEDGRTPPFTERARQFWDRNRGVILVAVSQLFGALMNLAAKLLELESDMHPLHILFVRMSMTTIFSCLYMWRKKVPDFPLGPRGIRGVLVVRGISGFFGIYGMWFSMMYLPLAEATVITFLAPMLAGYMCHVLMKDPFTRKEQLASLIALAGVVLIARPVSLFSTTGLPPDSDIQTETQSDPTTTAAHPGAGEDPTPAQRLLAILVALVGVLGAAGAYTTIRYIGKRAHALITVNYFSAWSTLVSTAALLLCPLLGIGQAGPSPVISFAALLRPLSAYEWFLLLVLGTCGFVMQFMMTAGIGGERSNRATAMVYTHMLFAAGFDKWVFGHEMGVMSLLGCGLIVGSALWAALAKKTGDAGDGRKEEDVERTAGRVGEEEEGVPMLDEAREGEGGAPTMVQISEVRGNSRDNRTAAHTHIKGLGLNSQGIAEKQTAGFVGQTTAREACGVVVDLIKAHKMAGRGVLLAGGPGTGKTALALAISQELGTKIPFCPITGSEIYSTEVKKTEVLMENFRRAIGLKVRETKDVYEGEVTELTPEEAENPLGGYGKTISTLLIGLKSARGQKKLRLDPSIYEAIQKERVQVGDVIYIETNTGACKRVGRSDAYATEFDLEAEEYVPIPKGEVHKKKEIVQDVSLHDLDVANARPQGGQDIMSMMGQLMKPKMTEITDKLRGEINKVVSKYINQGVAELVPGVLFIDEAHMLDVECFTYLNRALESPISPIVVLASNRGMCAIRGADDLVAAHGVPPDFLSRLLIIPTHPYDPDEIKRIVRIRASTEGVQITDAAIDKIAEHGVRIINSILARVNGRAQIDLPDVAECEDLFLDARRSADVLASESGQGYIS</sequence>
<proteinExistence type="inferred from homology"/>
<keyword evidence="18" id="KW-1185">Reference proteome</keyword>
<evidence type="ECO:0000256" key="10">
    <source>
        <dbReference type="ARBA" id="ARBA00023159"/>
    </source>
</evidence>
<keyword evidence="15" id="KW-0812">Transmembrane</keyword>
<reference evidence="17" key="1">
    <citation type="journal article" date="2023" name="Mol. Phylogenet. Evol.">
        <title>Genome-scale phylogeny and comparative genomics of the fungal order Sordariales.</title>
        <authorList>
            <person name="Hensen N."/>
            <person name="Bonometti L."/>
            <person name="Westerberg I."/>
            <person name="Brannstrom I.O."/>
            <person name="Guillou S."/>
            <person name="Cros-Aarteil S."/>
            <person name="Calhoun S."/>
            <person name="Haridas S."/>
            <person name="Kuo A."/>
            <person name="Mondo S."/>
            <person name="Pangilinan J."/>
            <person name="Riley R."/>
            <person name="LaButti K."/>
            <person name="Andreopoulos B."/>
            <person name="Lipzen A."/>
            <person name="Chen C."/>
            <person name="Yan M."/>
            <person name="Daum C."/>
            <person name="Ng V."/>
            <person name="Clum A."/>
            <person name="Steindorff A."/>
            <person name="Ohm R.A."/>
            <person name="Martin F."/>
            <person name="Silar P."/>
            <person name="Natvig D.O."/>
            <person name="Lalanne C."/>
            <person name="Gautier V."/>
            <person name="Ament-Velasquez S.L."/>
            <person name="Kruys A."/>
            <person name="Hutchinson M.I."/>
            <person name="Powell A.J."/>
            <person name="Barry K."/>
            <person name="Miller A.N."/>
            <person name="Grigoriev I.V."/>
            <person name="Debuchy R."/>
            <person name="Gladieux P."/>
            <person name="Hiltunen Thoren M."/>
            <person name="Johannesson H."/>
        </authorList>
    </citation>
    <scope>NUCLEOTIDE SEQUENCE</scope>
    <source>
        <strain evidence="17">CBS 359.72</strain>
    </source>
</reference>
<keyword evidence="4" id="KW-0547">Nucleotide-binding</keyword>
<evidence type="ECO:0000256" key="11">
    <source>
        <dbReference type="ARBA" id="ARBA00023204"/>
    </source>
</evidence>
<evidence type="ECO:0000259" key="16">
    <source>
        <dbReference type="SMART" id="SM00382"/>
    </source>
</evidence>
<dbReference type="Gene3D" id="2.40.50.360">
    <property type="entry name" value="RuvB-like helicase, domain II"/>
    <property type="match status" value="1"/>
</dbReference>
<evidence type="ECO:0000256" key="14">
    <source>
        <dbReference type="SAM" id="MobiDB-lite"/>
    </source>
</evidence>
<dbReference type="EC" id="3.6.4.12" evidence="3"/>
<feature type="transmembrane region" description="Helical" evidence="15">
    <location>
        <begin position="109"/>
        <end position="128"/>
    </location>
</feature>
<keyword evidence="7" id="KW-0347">Helicase</keyword>
<keyword evidence="12" id="KW-0539">Nucleus</keyword>
<reference evidence="17" key="2">
    <citation type="submission" date="2023-05" db="EMBL/GenBank/DDBJ databases">
        <authorList>
            <consortium name="Lawrence Berkeley National Laboratory"/>
            <person name="Steindorff A."/>
            <person name="Hensen N."/>
            <person name="Bonometti L."/>
            <person name="Westerberg I."/>
            <person name="Brannstrom I.O."/>
            <person name="Guillou S."/>
            <person name="Cros-Aarteil S."/>
            <person name="Calhoun S."/>
            <person name="Haridas S."/>
            <person name="Kuo A."/>
            <person name="Mondo S."/>
            <person name="Pangilinan J."/>
            <person name="Riley R."/>
            <person name="Labutti K."/>
            <person name="Andreopoulos B."/>
            <person name="Lipzen A."/>
            <person name="Chen C."/>
            <person name="Yanf M."/>
            <person name="Daum C."/>
            <person name="Ng V."/>
            <person name="Clum A."/>
            <person name="Ohm R."/>
            <person name="Martin F."/>
            <person name="Silar P."/>
            <person name="Natvig D."/>
            <person name="Lalanne C."/>
            <person name="Gautier V."/>
            <person name="Ament-Velasquez S.L."/>
            <person name="Kruys A."/>
            <person name="Hutchinson M.I."/>
            <person name="Powell A.J."/>
            <person name="Barry K."/>
            <person name="Miller A.N."/>
            <person name="Grigoriev I.V."/>
            <person name="Debuchy R."/>
            <person name="Gladieux P."/>
            <person name="Thoren M.H."/>
            <person name="Johannesson H."/>
        </authorList>
    </citation>
    <scope>NUCLEOTIDE SEQUENCE</scope>
    <source>
        <strain evidence="17">CBS 359.72</strain>
    </source>
</reference>
<comment type="similarity">
    <text evidence="2">Belongs to the RuvB family.</text>
</comment>
<evidence type="ECO:0000256" key="9">
    <source>
        <dbReference type="ARBA" id="ARBA00022853"/>
    </source>
</evidence>
<dbReference type="GO" id="GO:0016020">
    <property type="term" value="C:membrane"/>
    <property type="evidence" value="ECO:0007669"/>
    <property type="project" value="InterPro"/>
</dbReference>
<evidence type="ECO:0000256" key="12">
    <source>
        <dbReference type="ARBA" id="ARBA00023242"/>
    </source>
</evidence>
<dbReference type="Pfam" id="PF00892">
    <property type="entry name" value="EamA"/>
    <property type="match status" value="1"/>
</dbReference>
<evidence type="ECO:0000256" key="7">
    <source>
        <dbReference type="ARBA" id="ARBA00022806"/>
    </source>
</evidence>
<feature type="compositionally biased region" description="Basic and acidic residues" evidence="14">
    <location>
        <begin position="415"/>
        <end position="433"/>
    </location>
</feature>
<feature type="region of interest" description="Disordered" evidence="14">
    <location>
        <begin position="1"/>
        <end position="68"/>
    </location>
</feature>
<keyword evidence="8" id="KW-0067">ATP-binding</keyword>
<organism evidence="17 18">
    <name type="scientific">Corynascus novoguineensis</name>
    <dbReference type="NCBI Taxonomy" id="1126955"/>
    <lineage>
        <taxon>Eukaryota</taxon>
        <taxon>Fungi</taxon>
        <taxon>Dikarya</taxon>
        <taxon>Ascomycota</taxon>
        <taxon>Pezizomycotina</taxon>
        <taxon>Sordariomycetes</taxon>
        <taxon>Sordariomycetidae</taxon>
        <taxon>Sordariales</taxon>
        <taxon>Chaetomiaceae</taxon>
        <taxon>Corynascus</taxon>
    </lineage>
</organism>
<dbReference type="Pfam" id="PF17856">
    <property type="entry name" value="TIP49_C"/>
    <property type="match status" value="1"/>
</dbReference>
<dbReference type="Pfam" id="PF06068">
    <property type="entry name" value="TIP49"/>
    <property type="match status" value="1"/>
</dbReference>
<keyword evidence="9" id="KW-0156">Chromatin regulator</keyword>
<evidence type="ECO:0000256" key="8">
    <source>
        <dbReference type="ARBA" id="ARBA00022840"/>
    </source>
</evidence>
<dbReference type="InterPro" id="IPR000620">
    <property type="entry name" value="EamA_dom"/>
</dbReference>
<feature type="transmembrane region" description="Helical" evidence="15">
    <location>
        <begin position="167"/>
        <end position="189"/>
    </location>
</feature>
<dbReference type="InterPro" id="IPR042487">
    <property type="entry name" value="RuvBL1/2_DNA/RNA_bd_dom"/>
</dbReference>
<comment type="caution">
    <text evidence="17">The sequence shown here is derived from an EMBL/GenBank/DDBJ whole genome shotgun (WGS) entry which is preliminary data.</text>
</comment>
<dbReference type="Proteomes" id="UP001303647">
    <property type="component" value="Unassembled WGS sequence"/>
</dbReference>
<accession>A0AAN7HG18</accession>
<dbReference type="InterPro" id="IPR037185">
    <property type="entry name" value="EmrE-like"/>
</dbReference>
<feature type="compositionally biased region" description="Polar residues" evidence="14">
    <location>
        <begin position="224"/>
        <end position="243"/>
    </location>
</feature>
<dbReference type="Gene3D" id="3.40.50.300">
    <property type="entry name" value="P-loop containing nucleotide triphosphate hydrolases"/>
    <property type="match status" value="1"/>
</dbReference>
<feature type="transmembrane region" description="Helical" evidence="15">
    <location>
        <begin position="391"/>
        <end position="410"/>
    </location>
</feature>
<feature type="region of interest" description="Disordered" evidence="14">
    <location>
        <begin position="415"/>
        <end position="436"/>
    </location>
</feature>
<dbReference type="SUPFAM" id="SSF52540">
    <property type="entry name" value="P-loop containing nucleoside triphosphate hydrolases"/>
    <property type="match status" value="1"/>
</dbReference>
<dbReference type="InterPro" id="IPR003593">
    <property type="entry name" value="AAA+_ATPase"/>
</dbReference>
<dbReference type="GO" id="GO:0016787">
    <property type="term" value="F:hydrolase activity"/>
    <property type="evidence" value="ECO:0007669"/>
    <property type="project" value="UniProtKB-KW"/>
</dbReference>
<evidence type="ECO:0000256" key="1">
    <source>
        <dbReference type="ARBA" id="ARBA00004123"/>
    </source>
</evidence>
<dbReference type="InterPro" id="IPR027417">
    <property type="entry name" value="P-loop_NTPase"/>
</dbReference>
<dbReference type="FunFam" id="2.40.50.360:FF:000001">
    <property type="entry name" value="RuvB-like helicase"/>
    <property type="match status" value="1"/>
</dbReference>
<feature type="transmembrane region" description="Helical" evidence="15">
    <location>
        <begin position="290"/>
        <end position="314"/>
    </location>
</feature>
<evidence type="ECO:0000313" key="18">
    <source>
        <dbReference type="Proteomes" id="UP001303647"/>
    </source>
</evidence>
<dbReference type="SMART" id="SM00382">
    <property type="entry name" value="AAA"/>
    <property type="match status" value="1"/>
</dbReference>
<feature type="transmembrane region" description="Helical" evidence="15">
    <location>
        <begin position="79"/>
        <end position="97"/>
    </location>
</feature>
<feature type="compositionally biased region" description="Basic and acidic residues" evidence="14">
    <location>
        <begin position="57"/>
        <end position="68"/>
    </location>
</feature>
<protein>
    <recommendedName>
        <fullName evidence="3">DNA helicase</fullName>
        <ecNumber evidence="3">3.6.4.12</ecNumber>
    </recommendedName>
</protein>
<evidence type="ECO:0000256" key="4">
    <source>
        <dbReference type="ARBA" id="ARBA00022741"/>
    </source>
</evidence>
<dbReference type="Gene3D" id="1.10.8.60">
    <property type="match status" value="1"/>
</dbReference>
<keyword evidence="10" id="KW-0010">Activator</keyword>
<feature type="domain" description="AAA+ ATPase" evidence="16">
    <location>
        <begin position="517"/>
        <end position="807"/>
    </location>
</feature>
<comment type="catalytic activity">
    <reaction evidence="13">
        <text>ATP + H2O = ADP + phosphate + H(+)</text>
        <dbReference type="Rhea" id="RHEA:13065"/>
        <dbReference type="ChEBI" id="CHEBI:15377"/>
        <dbReference type="ChEBI" id="CHEBI:15378"/>
        <dbReference type="ChEBI" id="CHEBI:30616"/>
        <dbReference type="ChEBI" id="CHEBI:43474"/>
        <dbReference type="ChEBI" id="CHEBI:456216"/>
        <dbReference type="EC" id="3.6.4.12"/>
    </reaction>
</comment>
<name>A0AAN7HG18_9PEZI</name>
<evidence type="ECO:0000256" key="5">
    <source>
        <dbReference type="ARBA" id="ARBA00022763"/>
    </source>
</evidence>
<evidence type="ECO:0000256" key="13">
    <source>
        <dbReference type="ARBA" id="ARBA00047995"/>
    </source>
</evidence>
<keyword evidence="5" id="KW-0227">DNA damage</keyword>
<dbReference type="GO" id="GO:0006325">
    <property type="term" value="P:chromatin organization"/>
    <property type="evidence" value="ECO:0007669"/>
    <property type="project" value="UniProtKB-KW"/>
</dbReference>
<dbReference type="SUPFAM" id="SSF103481">
    <property type="entry name" value="Multidrug resistance efflux transporter EmrE"/>
    <property type="match status" value="2"/>
</dbReference>
<feature type="transmembrane region" description="Helical" evidence="15">
    <location>
        <begin position="140"/>
        <end position="161"/>
    </location>
</feature>
<dbReference type="InterPro" id="IPR041048">
    <property type="entry name" value="RuvB-like_C"/>
</dbReference>
<dbReference type="PANTHER" id="PTHR11093">
    <property type="entry name" value="RUVB-RELATED REPTIN AND PONTIN"/>
    <property type="match status" value="1"/>
</dbReference>
<comment type="subcellular location">
    <subcellularLocation>
        <location evidence="1">Nucleus</location>
    </subcellularLocation>
</comment>
<dbReference type="GO" id="GO:0003678">
    <property type="term" value="F:DNA helicase activity"/>
    <property type="evidence" value="ECO:0007669"/>
    <property type="project" value="UniProtKB-EC"/>
</dbReference>
<evidence type="ECO:0000256" key="3">
    <source>
        <dbReference type="ARBA" id="ARBA00012551"/>
    </source>
</evidence>
<feature type="region of interest" description="Disordered" evidence="14">
    <location>
        <begin position="224"/>
        <end position="250"/>
    </location>
</feature>
<evidence type="ECO:0000256" key="2">
    <source>
        <dbReference type="ARBA" id="ARBA00007519"/>
    </source>
</evidence>
<evidence type="ECO:0000256" key="6">
    <source>
        <dbReference type="ARBA" id="ARBA00022801"/>
    </source>
</evidence>
<gene>
    <name evidence="17" type="ORF">C7999DRAFT_44279</name>
</gene>
<dbReference type="AlphaFoldDB" id="A0AAN7HG18"/>
<evidence type="ECO:0000256" key="15">
    <source>
        <dbReference type="SAM" id="Phobius"/>
    </source>
</evidence>
<dbReference type="GO" id="GO:0005524">
    <property type="term" value="F:ATP binding"/>
    <property type="evidence" value="ECO:0007669"/>
    <property type="project" value="UniProtKB-KW"/>
</dbReference>
<evidence type="ECO:0000313" key="17">
    <source>
        <dbReference type="EMBL" id="KAK4244007.1"/>
    </source>
</evidence>
<dbReference type="GO" id="GO:0006281">
    <property type="term" value="P:DNA repair"/>
    <property type="evidence" value="ECO:0007669"/>
    <property type="project" value="UniProtKB-KW"/>
</dbReference>
<feature type="transmembrane region" description="Helical" evidence="15">
    <location>
        <begin position="334"/>
        <end position="354"/>
    </location>
</feature>
<dbReference type="GO" id="GO:0005634">
    <property type="term" value="C:nucleus"/>
    <property type="evidence" value="ECO:0007669"/>
    <property type="project" value="UniProtKB-SubCell"/>
</dbReference>
<keyword evidence="15" id="KW-0472">Membrane</keyword>
<dbReference type="InterPro" id="IPR010339">
    <property type="entry name" value="TIP49_P-loop"/>
</dbReference>
<keyword evidence="6" id="KW-0378">Hydrolase</keyword>
<feature type="transmembrane region" description="Helical" evidence="15">
    <location>
        <begin position="201"/>
        <end position="220"/>
    </location>
</feature>
<keyword evidence="11" id="KW-0234">DNA repair</keyword>
<dbReference type="InterPro" id="IPR027238">
    <property type="entry name" value="RuvB-like"/>
</dbReference>
<feature type="transmembrane region" description="Helical" evidence="15">
    <location>
        <begin position="258"/>
        <end position="278"/>
    </location>
</feature>
<dbReference type="EMBL" id="MU857765">
    <property type="protein sequence ID" value="KAK4244007.1"/>
    <property type="molecule type" value="Genomic_DNA"/>
</dbReference>